<dbReference type="Proteomes" id="UP000287701">
    <property type="component" value="Chromosome"/>
</dbReference>
<sequence>MKVKIIVICIDPYQKPVVNDLFFQDKFLMAGCDFEYWSLSDYFGCNYINEVDYFDHKVRYFNSIDDVVNALLREQDFYCDLQIPINKKTYIIYETAVKQSIKSYRINYLVGSLEVMLNKKSLFQKILYYINPIKFYRDLMHKLFLEKFKNSSTNKNLIKFTAPNKRNDSDNIINHIDYEKNLKIKKYETSTDYFLFIDQFLVGHPDFALRGYKNIDRKHYLECMNKFFNQLEKKFNKEVIISAHPKSDYNEYDFNNRKIIKFKTPELSKNALAVMTHFSTAFNFSILNYKPLFLLTMNEFYNKENKTNLNEYSKIAYNIAKYFDSPIINVNNDIEKITSDSFKIKKHIYDKYISEYLHSRNDNLTNFEIITKKLNINETFNCHPRI</sequence>
<organism evidence="1 2">
    <name type="scientific">Ornithobacterium rhinotracheale</name>
    <dbReference type="NCBI Taxonomy" id="28251"/>
    <lineage>
        <taxon>Bacteria</taxon>
        <taxon>Pseudomonadati</taxon>
        <taxon>Bacteroidota</taxon>
        <taxon>Flavobacteriia</taxon>
        <taxon>Flavobacteriales</taxon>
        <taxon>Weeksellaceae</taxon>
        <taxon>Ornithobacterium</taxon>
    </lineage>
</organism>
<dbReference type="EMBL" id="CP035107">
    <property type="protein sequence ID" value="QAR29924.1"/>
    <property type="molecule type" value="Genomic_DNA"/>
</dbReference>
<gene>
    <name evidence="1" type="ORF">EQP59_00390</name>
</gene>
<accession>A0A3R6ASZ2</accession>
<name>A0A3R6ASZ2_ORNRH</name>
<proteinExistence type="predicted"/>
<reference evidence="1 2" key="1">
    <citation type="submission" date="2019-01" db="EMBL/GenBank/DDBJ databases">
        <title>Whole Genome of Ornithobacterium rhinotracheale FARPER-174b.</title>
        <authorList>
            <person name="Tataje-Lavanda L.A."/>
            <person name="Montalvan A."/>
            <person name="Montesinos R."/>
            <person name="Zimic M."/>
            <person name="Fernandez-Sanchez M."/>
            <person name="Fernandez-Diaz M."/>
        </authorList>
    </citation>
    <scope>NUCLEOTIDE SEQUENCE [LARGE SCALE GENOMIC DNA]</scope>
    <source>
        <strain evidence="1 2">FARPER-174b</strain>
    </source>
</reference>
<dbReference type="RefSeq" id="WP_128500440.1">
    <property type="nucleotide sequence ID" value="NZ_CP035107.1"/>
</dbReference>
<evidence type="ECO:0000313" key="2">
    <source>
        <dbReference type="Proteomes" id="UP000287701"/>
    </source>
</evidence>
<dbReference type="AlphaFoldDB" id="A0A3R6ASZ2"/>
<dbReference type="OrthoDB" id="624377at2"/>
<protein>
    <submittedName>
        <fullName evidence="1">Uncharacterized protein</fullName>
    </submittedName>
</protein>
<evidence type="ECO:0000313" key="1">
    <source>
        <dbReference type="EMBL" id="QAR29924.1"/>
    </source>
</evidence>